<dbReference type="Pfam" id="PF25534">
    <property type="entry name" value="DUF7918"/>
    <property type="match status" value="1"/>
</dbReference>
<keyword evidence="5" id="KW-1185">Reference proteome</keyword>
<organism evidence="4 5">
    <name type="scientific">Russula ochroleuca</name>
    <dbReference type="NCBI Taxonomy" id="152965"/>
    <lineage>
        <taxon>Eukaryota</taxon>
        <taxon>Fungi</taxon>
        <taxon>Dikarya</taxon>
        <taxon>Basidiomycota</taxon>
        <taxon>Agaricomycotina</taxon>
        <taxon>Agaricomycetes</taxon>
        <taxon>Russulales</taxon>
        <taxon>Russulaceae</taxon>
        <taxon>Russula</taxon>
    </lineage>
</organism>
<reference evidence="4" key="2">
    <citation type="journal article" date="2020" name="Nat. Commun.">
        <title>Large-scale genome sequencing of mycorrhizal fungi provides insights into the early evolution of symbiotic traits.</title>
        <authorList>
            <person name="Miyauchi S."/>
            <person name="Kiss E."/>
            <person name="Kuo A."/>
            <person name="Drula E."/>
            <person name="Kohler A."/>
            <person name="Sanchez-Garcia M."/>
            <person name="Morin E."/>
            <person name="Andreopoulos B."/>
            <person name="Barry K.W."/>
            <person name="Bonito G."/>
            <person name="Buee M."/>
            <person name="Carver A."/>
            <person name="Chen C."/>
            <person name="Cichocki N."/>
            <person name="Clum A."/>
            <person name="Culley D."/>
            <person name="Crous P.W."/>
            <person name="Fauchery L."/>
            <person name="Girlanda M."/>
            <person name="Hayes R.D."/>
            <person name="Keri Z."/>
            <person name="LaButti K."/>
            <person name="Lipzen A."/>
            <person name="Lombard V."/>
            <person name="Magnuson J."/>
            <person name="Maillard F."/>
            <person name="Murat C."/>
            <person name="Nolan M."/>
            <person name="Ohm R.A."/>
            <person name="Pangilinan J."/>
            <person name="Pereira M.F."/>
            <person name="Perotto S."/>
            <person name="Peter M."/>
            <person name="Pfister S."/>
            <person name="Riley R."/>
            <person name="Sitrit Y."/>
            <person name="Stielow J.B."/>
            <person name="Szollosi G."/>
            <person name="Zifcakova L."/>
            <person name="Stursova M."/>
            <person name="Spatafora J.W."/>
            <person name="Tedersoo L."/>
            <person name="Vaario L.M."/>
            <person name="Yamada A."/>
            <person name="Yan M."/>
            <person name="Wang P."/>
            <person name="Xu J."/>
            <person name="Bruns T."/>
            <person name="Baldrian P."/>
            <person name="Vilgalys R."/>
            <person name="Dunand C."/>
            <person name="Henrissat B."/>
            <person name="Grigoriev I.V."/>
            <person name="Hibbett D."/>
            <person name="Nagy L.G."/>
            <person name="Martin F.M."/>
        </authorList>
    </citation>
    <scope>NUCLEOTIDE SEQUENCE</scope>
    <source>
        <strain evidence="4">Prilba</strain>
    </source>
</reference>
<comment type="caution">
    <text evidence="4">The sequence shown here is derived from an EMBL/GenBank/DDBJ whole genome shotgun (WGS) entry which is preliminary data.</text>
</comment>
<evidence type="ECO:0000256" key="1">
    <source>
        <dbReference type="SAM" id="MobiDB-lite"/>
    </source>
</evidence>
<sequence length="306" mass="34451">MPLSLLSLNFAIICEGNELETYDVKEGPNSIMAFVASEAGKKFSITYKNDLLDVGLSFQLYIDGRRCHKVYLEAGLQYEVLGIRKSTTSILPFKLQELEVVDPDVENAPVVPEMGTIELRAFRYRAGTVRYRKVRNTDYRDRLHQGRVSERSKKAGWHYVSTADEVPSVRAAKFNFSLHRNYIDPRDVPYASVKVVYRPRELLMAQGVIAGHDVGAGNRNREGSEVNDRKRPREDGSPGPSKRHTRFTVKKEDMSALSQQIQALQAESNSIMAEESRSSVKRELRSPSPIVVGQAAGEVIDLTFED</sequence>
<dbReference type="AlphaFoldDB" id="A0A9P5N5Y8"/>
<protein>
    <recommendedName>
        <fullName evidence="3">DUF7918 domain-containing protein</fullName>
    </recommendedName>
</protein>
<reference evidence="4" key="1">
    <citation type="submission" date="2019-10" db="EMBL/GenBank/DDBJ databases">
        <authorList>
            <consortium name="DOE Joint Genome Institute"/>
            <person name="Kuo A."/>
            <person name="Miyauchi S."/>
            <person name="Kiss E."/>
            <person name="Drula E."/>
            <person name="Kohler A."/>
            <person name="Sanchez-Garcia M."/>
            <person name="Andreopoulos B."/>
            <person name="Barry K.W."/>
            <person name="Bonito G."/>
            <person name="Buee M."/>
            <person name="Carver A."/>
            <person name="Chen C."/>
            <person name="Cichocki N."/>
            <person name="Clum A."/>
            <person name="Culley D."/>
            <person name="Crous P.W."/>
            <person name="Fauchery L."/>
            <person name="Girlanda M."/>
            <person name="Hayes R."/>
            <person name="Keri Z."/>
            <person name="LaButti K."/>
            <person name="Lipzen A."/>
            <person name="Lombard V."/>
            <person name="Magnuson J."/>
            <person name="Maillard F."/>
            <person name="Morin E."/>
            <person name="Murat C."/>
            <person name="Nolan M."/>
            <person name="Ohm R."/>
            <person name="Pangilinan J."/>
            <person name="Pereira M."/>
            <person name="Perotto S."/>
            <person name="Peter M."/>
            <person name="Riley R."/>
            <person name="Sitrit Y."/>
            <person name="Stielow B."/>
            <person name="Szollosi G."/>
            <person name="Zifcakova L."/>
            <person name="Stursova M."/>
            <person name="Spatafora J.W."/>
            <person name="Tedersoo L."/>
            <person name="Vaario L.-M."/>
            <person name="Yamada A."/>
            <person name="Yan M."/>
            <person name="Wang P."/>
            <person name="Xu J."/>
            <person name="Bruns T."/>
            <person name="Baldrian P."/>
            <person name="Vilgalys R."/>
            <person name="Henrissat B."/>
            <person name="Grigoriev I.V."/>
            <person name="Hibbett D."/>
            <person name="Nagy L.G."/>
            <person name="Martin F.M."/>
        </authorList>
    </citation>
    <scope>NUCLEOTIDE SEQUENCE</scope>
    <source>
        <strain evidence="4">Prilba</strain>
    </source>
</reference>
<feature type="chain" id="PRO_5040313477" description="DUF7918 domain-containing protein" evidence="2">
    <location>
        <begin position="17"/>
        <end position="306"/>
    </location>
</feature>
<feature type="region of interest" description="Disordered" evidence="1">
    <location>
        <begin position="266"/>
        <end position="287"/>
    </location>
</feature>
<feature type="region of interest" description="Disordered" evidence="1">
    <location>
        <begin position="213"/>
        <end position="254"/>
    </location>
</feature>
<dbReference type="PANTHER" id="PTHR36223">
    <property type="entry name" value="BETA-LACTAMASE-TYPE TRANSPEPTIDASE FOLD DOMAIN CONTAINING PROTEIN"/>
    <property type="match status" value="1"/>
</dbReference>
<dbReference type="EMBL" id="WHVB01000001">
    <property type="protein sequence ID" value="KAF8487198.1"/>
    <property type="molecule type" value="Genomic_DNA"/>
</dbReference>
<evidence type="ECO:0000256" key="2">
    <source>
        <dbReference type="SAM" id="SignalP"/>
    </source>
</evidence>
<dbReference type="OrthoDB" id="3364132at2759"/>
<dbReference type="Proteomes" id="UP000759537">
    <property type="component" value="Unassembled WGS sequence"/>
</dbReference>
<evidence type="ECO:0000259" key="3">
    <source>
        <dbReference type="Pfam" id="PF25534"/>
    </source>
</evidence>
<feature type="compositionally biased region" description="Basic and acidic residues" evidence="1">
    <location>
        <begin position="274"/>
        <end position="285"/>
    </location>
</feature>
<feature type="domain" description="DUF7918" evidence="3">
    <location>
        <begin position="9"/>
        <end position="209"/>
    </location>
</feature>
<evidence type="ECO:0000313" key="5">
    <source>
        <dbReference type="Proteomes" id="UP000759537"/>
    </source>
</evidence>
<feature type="compositionally biased region" description="Basic and acidic residues" evidence="1">
    <location>
        <begin position="219"/>
        <end position="236"/>
    </location>
</feature>
<keyword evidence="2" id="KW-0732">Signal</keyword>
<dbReference type="PANTHER" id="PTHR36223:SF1">
    <property type="entry name" value="TRANSCRIPTION ELONGATION FACTOR EAF N-TERMINAL DOMAIN-CONTAINING PROTEIN"/>
    <property type="match status" value="1"/>
</dbReference>
<feature type="signal peptide" evidence="2">
    <location>
        <begin position="1"/>
        <end position="16"/>
    </location>
</feature>
<dbReference type="InterPro" id="IPR057678">
    <property type="entry name" value="DUF7918"/>
</dbReference>
<evidence type="ECO:0000313" key="4">
    <source>
        <dbReference type="EMBL" id="KAF8487198.1"/>
    </source>
</evidence>
<gene>
    <name evidence="4" type="ORF">DFH94DRAFT_687674</name>
</gene>
<name>A0A9P5N5Y8_9AGAM</name>
<accession>A0A9P5N5Y8</accession>
<proteinExistence type="predicted"/>